<dbReference type="EMBL" id="BQNB010010261">
    <property type="protein sequence ID" value="GJS74868.1"/>
    <property type="molecule type" value="Genomic_DNA"/>
</dbReference>
<accession>A0ABQ4YD90</accession>
<evidence type="ECO:0008006" key="3">
    <source>
        <dbReference type="Google" id="ProtNLM"/>
    </source>
</evidence>
<reference evidence="1" key="2">
    <citation type="submission" date="2022-01" db="EMBL/GenBank/DDBJ databases">
        <authorList>
            <person name="Yamashiro T."/>
            <person name="Shiraishi A."/>
            <person name="Satake H."/>
            <person name="Nakayama K."/>
        </authorList>
    </citation>
    <scope>NUCLEOTIDE SEQUENCE</scope>
</reference>
<keyword evidence="2" id="KW-1185">Reference proteome</keyword>
<reference evidence="1" key="1">
    <citation type="journal article" date="2022" name="Int. J. Mol. Sci.">
        <title>Draft Genome of Tanacetum Coccineum: Genomic Comparison of Closely Related Tanacetum-Family Plants.</title>
        <authorList>
            <person name="Yamashiro T."/>
            <person name="Shiraishi A."/>
            <person name="Nakayama K."/>
            <person name="Satake H."/>
        </authorList>
    </citation>
    <scope>NUCLEOTIDE SEQUENCE</scope>
</reference>
<gene>
    <name evidence="1" type="ORF">Tco_0707709</name>
</gene>
<protein>
    <recommendedName>
        <fullName evidence="3">Retrotransposon gag domain-containing protein</fullName>
    </recommendedName>
</protein>
<organism evidence="1 2">
    <name type="scientific">Tanacetum coccineum</name>
    <dbReference type="NCBI Taxonomy" id="301880"/>
    <lineage>
        <taxon>Eukaryota</taxon>
        <taxon>Viridiplantae</taxon>
        <taxon>Streptophyta</taxon>
        <taxon>Embryophyta</taxon>
        <taxon>Tracheophyta</taxon>
        <taxon>Spermatophyta</taxon>
        <taxon>Magnoliopsida</taxon>
        <taxon>eudicotyledons</taxon>
        <taxon>Gunneridae</taxon>
        <taxon>Pentapetalae</taxon>
        <taxon>asterids</taxon>
        <taxon>campanulids</taxon>
        <taxon>Asterales</taxon>
        <taxon>Asteraceae</taxon>
        <taxon>Asteroideae</taxon>
        <taxon>Anthemideae</taxon>
        <taxon>Anthemidinae</taxon>
        <taxon>Tanacetum</taxon>
    </lineage>
</organism>
<evidence type="ECO:0000313" key="2">
    <source>
        <dbReference type="Proteomes" id="UP001151760"/>
    </source>
</evidence>
<evidence type="ECO:0000313" key="1">
    <source>
        <dbReference type="EMBL" id="GJS74868.1"/>
    </source>
</evidence>
<dbReference type="Proteomes" id="UP001151760">
    <property type="component" value="Unassembled WGS sequence"/>
</dbReference>
<sequence>MKKFKTPPDSPPITVIDPDDQPMWSSTGTVALMPSSAIIQLPVSNNFHIKEEAVMLRTFPFSLTGEAKTLMNELDEEAITLWNELREAFISRYFSPAKFRQMLRTCYGHGITKGTMIHTFYCGLDDPTQEILNAGGIFLYNTPNQAFKILEDKVLLKLDFSDDSQNPKPKTVASTGGSDINPDHAILMDKFKALTTKIDSEFLIIRKELNEM</sequence>
<name>A0ABQ4YD90_9ASTR</name>
<comment type="caution">
    <text evidence="1">The sequence shown here is derived from an EMBL/GenBank/DDBJ whole genome shotgun (WGS) entry which is preliminary data.</text>
</comment>
<proteinExistence type="predicted"/>